<comment type="caution">
    <text evidence="1">The sequence shown here is derived from an EMBL/GenBank/DDBJ whole genome shotgun (WGS) entry which is preliminary data.</text>
</comment>
<sequence length="73" mass="8055">MGAEKEEVKSVTEPFPKCLKCERGVLVPLSDYGREGASIRYKAWVCTNPDCGFNLRIDNGEVSIGRTIGFSTK</sequence>
<accession>A0A0S7WU72</accession>
<reference evidence="1 2" key="1">
    <citation type="journal article" date="2015" name="Microbiome">
        <title>Genomic resolution of linkages in carbon, nitrogen, and sulfur cycling among widespread estuary sediment bacteria.</title>
        <authorList>
            <person name="Baker B.J."/>
            <person name="Lazar C.S."/>
            <person name="Teske A.P."/>
            <person name="Dick G.J."/>
        </authorList>
    </citation>
    <scope>NUCLEOTIDE SEQUENCE [LARGE SCALE GENOMIC DNA]</scope>
    <source>
        <strain evidence="1">DG_24</strain>
    </source>
</reference>
<gene>
    <name evidence="1" type="ORF">AMJ39_03915</name>
</gene>
<evidence type="ECO:0000313" key="2">
    <source>
        <dbReference type="Proteomes" id="UP000052008"/>
    </source>
</evidence>
<protein>
    <submittedName>
        <fullName evidence="1">Uncharacterized protein</fullName>
    </submittedName>
</protein>
<proteinExistence type="predicted"/>
<evidence type="ECO:0000313" key="1">
    <source>
        <dbReference type="EMBL" id="KPJ53659.1"/>
    </source>
</evidence>
<dbReference type="AlphaFoldDB" id="A0A0S7WU72"/>
<organism evidence="1 2">
    <name type="scientific">candidate division TA06 bacterium DG_24</name>
    <dbReference type="NCBI Taxonomy" id="1703770"/>
    <lineage>
        <taxon>Bacteria</taxon>
        <taxon>Bacteria division TA06</taxon>
    </lineage>
</organism>
<dbReference type="EMBL" id="LIZS01000015">
    <property type="protein sequence ID" value="KPJ53659.1"/>
    <property type="molecule type" value="Genomic_DNA"/>
</dbReference>
<dbReference type="Proteomes" id="UP000052008">
    <property type="component" value="Unassembled WGS sequence"/>
</dbReference>
<name>A0A0S7WU72_UNCT6</name>
<dbReference type="STRING" id="1703770.AMJ39_03915"/>